<dbReference type="Pfam" id="PF22590">
    <property type="entry name" value="Cas3-like_C_2"/>
    <property type="match status" value="1"/>
</dbReference>
<dbReference type="OrthoDB" id="220028at2"/>
<evidence type="ECO:0000256" key="5">
    <source>
        <dbReference type="ARBA" id="ARBA00022801"/>
    </source>
</evidence>
<organism evidence="10 11">
    <name type="scientific">Leucothrix arctica</name>
    <dbReference type="NCBI Taxonomy" id="1481894"/>
    <lineage>
        <taxon>Bacteria</taxon>
        <taxon>Pseudomonadati</taxon>
        <taxon>Pseudomonadota</taxon>
        <taxon>Gammaproteobacteria</taxon>
        <taxon>Thiotrichales</taxon>
        <taxon>Thiotrichaceae</taxon>
        <taxon>Leucothrix</taxon>
    </lineage>
</organism>
<comment type="similarity">
    <text evidence="2">In the central section; belongs to the CRISPR-associated helicase Cas3 family.</text>
</comment>
<proteinExistence type="inferred from homology"/>
<evidence type="ECO:0000259" key="9">
    <source>
        <dbReference type="PROSITE" id="PS51643"/>
    </source>
</evidence>
<keyword evidence="3" id="KW-0479">Metal-binding</keyword>
<dbReference type="AlphaFoldDB" id="A0A317CGS1"/>
<dbReference type="SUPFAM" id="SSF52540">
    <property type="entry name" value="P-loop containing nucleoside triphosphate hydrolases"/>
    <property type="match status" value="1"/>
</dbReference>
<dbReference type="InterPro" id="IPR048823">
    <property type="entry name" value="Cas3_I-F_Cas2"/>
</dbReference>
<dbReference type="RefSeq" id="WP_109822601.1">
    <property type="nucleotide sequence ID" value="NZ_QGKL01000019.1"/>
</dbReference>
<reference evidence="10 11" key="1">
    <citation type="submission" date="2018-05" db="EMBL/GenBank/DDBJ databases">
        <title>Leucothrix arctica sp. nov., isolated from Arctic seawater.</title>
        <authorList>
            <person name="Choi A."/>
            <person name="Baek K."/>
        </authorList>
    </citation>
    <scope>NUCLEOTIDE SEQUENCE [LARGE SCALE GENOMIC DNA]</scope>
    <source>
        <strain evidence="10 11">IMCC9719</strain>
    </source>
</reference>
<dbReference type="InterPro" id="IPR054712">
    <property type="entry name" value="Cas3-like_dom"/>
</dbReference>
<accession>A0A317CGS1</accession>
<name>A0A317CGS1_9GAMM</name>
<dbReference type="Pfam" id="PF21384">
    <property type="entry name" value="Cas3_I-F_Cas2"/>
    <property type="match status" value="1"/>
</dbReference>
<dbReference type="InterPro" id="IPR013395">
    <property type="entry name" value="CRISPR-assoc_Cas3_yers"/>
</dbReference>
<dbReference type="GO" id="GO:0005524">
    <property type="term" value="F:ATP binding"/>
    <property type="evidence" value="ECO:0007669"/>
    <property type="project" value="UniProtKB-KW"/>
</dbReference>
<evidence type="ECO:0000256" key="8">
    <source>
        <dbReference type="ARBA" id="ARBA00023118"/>
    </source>
</evidence>
<feature type="domain" description="HD Cas3-type" evidence="9">
    <location>
        <begin position="102"/>
        <end position="319"/>
    </location>
</feature>
<evidence type="ECO:0000256" key="4">
    <source>
        <dbReference type="ARBA" id="ARBA00022741"/>
    </source>
</evidence>
<keyword evidence="7" id="KW-0067">ATP-binding</keyword>
<dbReference type="InterPro" id="IPR027417">
    <property type="entry name" value="P-loop_NTPase"/>
</dbReference>
<sequence length="1115" mass="127070">MMVTFVCECEKKALPKTRRVLDAFANRIGMRTWQTVITNEGLDAVKKLLRKTASKNTAVSCHWIRSRSRSELVWIVGNRSRFDYYGNVPVNRTRKTIMNTQWENDWHYLPLIKSLTAMAALFHDWGKASVFFQNKLKENKIIGDPLRHEWISLLFLNFYINMGDKEASDEEWLSRLAKGEIYAQDLSSIGDKKSEKDLAKLKPLAKLPNAASMLGWLIVSHHRLPLLNDRQKHSERNYKDKALPQSDIQKLFSAITQKWGYENKFDEEDFSEGLAECFKYENGLPSDSKAWLSYTQKTAKKLLDCLPLLESALVDGSWRLILNQSRLALMLGDHYYSSQPSSTKWKSDLKLFANTDRETKELKQQLDEHLVGVAKQAVRTAHLLPAFESKNSELERAYDVKALKQKSPDKFRWQDTAASKIMSWRSAQEKQDPDHFGFFAVNMASTGKGKTFANGKIMRALSPQMDSLRFVLALGLRTLTLQTGDEYRERIGLSNDELAVLIGSRAVLDLHNKNKRGVDQEAIDDYGSESLEALLDNEIDFETTIPQDDLQTVLTTKKDRQFLYAPVLSCTIDHMMAATETKRGGRYILPTLRLMSSDLVIDEIDDFDGKDLIAIGRLIHLAGMLGRKVMISSATIPPDLAEGYYNAYQAGWAVFSTTRNISPIIGCAWVDEFVTQVVSVNGASDDHGMSDYKVAHEKFVSKRVTKLSAEKVKRKAIVIPVQTTEDDSDAARQQAYGEVQKAIATKHQQHSVLDEQSQKQVSFGVVRVANIKPCVDLTKYLLGEEWPDGVEVRAMAYHSQQILLIRSEQEKHLDAVLKRDKDNPQAIFQNPIIKQHLKHITAPNVIFILVATPVEEVGRDHDFDWAVVEPSSYRSIIQLAGRVLRHRDSGQDIEQDNIALMQYNFKGLVDNGKPAFCYPGYESIDNLLAFHDLKQLVDVEELKKKLDAQPRITRSKQLNPKENLADLEHEAIHQLLTAYEKLGPEALEGWLRGCWWLTGMPQHFTPFREGGNQITLYQIPKDDKWVFAEKSLRFDEEPIVREKEYGIRREELSPEEEKRLWLIRDYEKLLGEVTTRSPEKAALIFGEISLPIYGDEVNEAGYVYCSQLGMVKAAS</sequence>
<keyword evidence="8" id="KW-0051">Antiviral defense</keyword>
<keyword evidence="11" id="KW-1185">Reference proteome</keyword>
<evidence type="ECO:0000256" key="1">
    <source>
        <dbReference type="ARBA" id="ARBA00006847"/>
    </source>
</evidence>
<dbReference type="EMBL" id="QGKL01000019">
    <property type="protein sequence ID" value="PWQ97559.1"/>
    <property type="molecule type" value="Genomic_DNA"/>
</dbReference>
<dbReference type="NCBIfam" id="TIGR02562">
    <property type="entry name" value="cas3_yersinia"/>
    <property type="match status" value="1"/>
</dbReference>
<dbReference type="GO" id="GO:0046872">
    <property type="term" value="F:metal ion binding"/>
    <property type="evidence" value="ECO:0007669"/>
    <property type="project" value="UniProtKB-KW"/>
</dbReference>
<evidence type="ECO:0000256" key="7">
    <source>
        <dbReference type="ARBA" id="ARBA00022840"/>
    </source>
</evidence>
<dbReference type="InterPro" id="IPR006483">
    <property type="entry name" value="CRISPR-assoc_Cas3_HD"/>
</dbReference>
<evidence type="ECO:0000313" key="11">
    <source>
        <dbReference type="Proteomes" id="UP000245506"/>
    </source>
</evidence>
<evidence type="ECO:0000256" key="6">
    <source>
        <dbReference type="ARBA" id="ARBA00022806"/>
    </source>
</evidence>
<dbReference type="GO" id="GO:0016787">
    <property type="term" value="F:hydrolase activity"/>
    <property type="evidence" value="ECO:0007669"/>
    <property type="project" value="UniProtKB-KW"/>
</dbReference>
<protein>
    <submittedName>
        <fullName evidence="10">Type I-F CRISPR-associated helicase Cas3</fullName>
    </submittedName>
</protein>
<dbReference type="GO" id="GO:0004386">
    <property type="term" value="F:helicase activity"/>
    <property type="evidence" value="ECO:0007669"/>
    <property type="project" value="UniProtKB-KW"/>
</dbReference>
<gene>
    <name evidence="10" type="primary">cas3f</name>
    <name evidence="10" type="ORF">DKT75_06465</name>
</gene>
<dbReference type="PROSITE" id="PS51643">
    <property type="entry name" value="HD_CAS3"/>
    <property type="match status" value="1"/>
</dbReference>
<dbReference type="Proteomes" id="UP000245506">
    <property type="component" value="Unassembled WGS sequence"/>
</dbReference>
<evidence type="ECO:0000256" key="2">
    <source>
        <dbReference type="ARBA" id="ARBA00009046"/>
    </source>
</evidence>
<evidence type="ECO:0000256" key="3">
    <source>
        <dbReference type="ARBA" id="ARBA00022723"/>
    </source>
</evidence>
<keyword evidence="5" id="KW-0378">Hydrolase</keyword>
<comment type="similarity">
    <text evidence="1">In the N-terminal section; belongs to the CRISPR-associated nuclease Cas3-HD family.</text>
</comment>
<comment type="caution">
    <text evidence="10">The sequence shown here is derived from an EMBL/GenBank/DDBJ whole genome shotgun (WGS) entry which is preliminary data.</text>
</comment>
<dbReference type="Gene3D" id="1.10.3210.30">
    <property type="match status" value="1"/>
</dbReference>
<keyword evidence="4" id="KW-0547">Nucleotide-binding</keyword>
<evidence type="ECO:0000313" key="10">
    <source>
        <dbReference type="EMBL" id="PWQ97559.1"/>
    </source>
</evidence>
<dbReference type="InterPro" id="IPR038257">
    <property type="entry name" value="CRISPR-assoc_Cas3_HD_sf"/>
</dbReference>
<dbReference type="GO" id="GO:0051607">
    <property type="term" value="P:defense response to virus"/>
    <property type="evidence" value="ECO:0007669"/>
    <property type="project" value="UniProtKB-KW"/>
</dbReference>
<keyword evidence="6" id="KW-0347">Helicase</keyword>